<organism evidence="2 3">
    <name type="scientific">Xenorhabdus santafensis</name>
    <dbReference type="NCBI Taxonomy" id="2582833"/>
    <lineage>
        <taxon>Bacteria</taxon>
        <taxon>Pseudomonadati</taxon>
        <taxon>Pseudomonadota</taxon>
        <taxon>Gammaproteobacteria</taxon>
        <taxon>Enterobacterales</taxon>
        <taxon>Morganellaceae</taxon>
        <taxon>Xenorhabdus</taxon>
    </lineage>
</organism>
<evidence type="ECO:0000313" key="3">
    <source>
        <dbReference type="Proteomes" id="UP001271890"/>
    </source>
</evidence>
<keyword evidence="1" id="KW-0472">Membrane</keyword>
<dbReference type="NCBIfam" id="NF041435">
    <property type="entry name" value="UmoD"/>
    <property type="match status" value="1"/>
</dbReference>
<feature type="transmembrane region" description="Helical" evidence="1">
    <location>
        <begin position="9"/>
        <end position="27"/>
    </location>
</feature>
<dbReference type="RefSeq" id="WP_319928237.1">
    <property type="nucleotide sequence ID" value="NZ_VCDN01000001.1"/>
</dbReference>
<keyword evidence="1" id="KW-0812">Transmembrane</keyword>
<reference evidence="3" key="1">
    <citation type="journal article" date="2024" name="Toxins">
        <title>Genome Sequence Analysis of Native Xenorhabdus Strains Isolated from Entomopathogenic Nematodes in Argentina.</title>
        <authorList>
            <person name="Palma L."/>
            <person name="Frizzo L."/>
            <person name="Kaiser S."/>
            <person name="Berry C."/>
            <person name="Caballero P."/>
            <person name="Bode H.B."/>
            <person name="Del Valle E.E."/>
        </authorList>
    </citation>
    <scope>NUCLEOTIDE SEQUENCE [LARGE SCALE GENOMIC DNA]</scope>
    <source>
        <strain evidence="3">12</strain>
    </source>
</reference>
<keyword evidence="1" id="KW-1133">Transmembrane helix</keyword>
<sequence>MVKLNIRQYLLGFIITIATIGVATYFFKPPFPNVAKVVSSEPIRASITIHQSYCHIAVFPIPVTVKNLPGNSLVARKYQILTLLDYLKVKKEYPALSQSTLEHCIPVNFEQISIIGYDINYEIGDKGGGKVRMPYEPGSSIPLNEKGQLIINSPREY</sequence>
<accession>A0ABU4S3F9</accession>
<protein>
    <submittedName>
        <fullName evidence="2">UmoD</fullName>
    </submittedName>
</protein>
<gene>
    <name evidence="2" type="ORF">FE392_00270</name>
</gene>
<name>A0ABU4S3F9_9GAMM</name>
<proteinExistence type="predicted"/>
<comment type="caution">
    <text evidence="2">The sequence shown here is derived from an EMBL/GenBank/DDBJ whole genome shotgun (WGS) entry which is preliminary data.</text>
</comment>
<keyword evidence="3" id="KW-1185">Reference proteome</keyword>
<dbReference type="EMBL" id="VCDN01000001">
    <property type="protein sequence ID" value="MDX7985783.1"/>
    <property type="molecule type" value="Genomic_DNA"/>
</dbReference>
<evidence type="ECO:0000256" key="1">
    <source>
        <dbReference type="SAM" id="Phobius"/>
    </source>
</evidence>
<dbReference type="Proteomes" id="UP001271890">
    <property type="component" value="Unassembled WGS sequence"/>
</dbReference>
<evidence type="ECO:0000313" key="2">
    <source>
        <dbReference type="EMBL" id="MDX7985783.1"/>
    </source>
</evidence>